<protein>
    <submittedName>
        <fullName evidence="1">Uncharacterized protein</fullName>
    </submittedName>
</protein>
<dbReference type="AlphaFoldDB" id="A0A2V1JLU0"/>
<evidence type="ECO:0000313" key="1">
    <source>
        <dbReference type="EMBL" id="PWE85592.1"/>
    </source>
</evidence>
<sequence>MVQKGCLKDKELRMDDIMFGLTEKIFGVDYYIVKTSIYRELKGLARQIGTYLELPQGMIYLN</sequence>
<proteinExistence type="predicted"/>
<comment type="caution">
    <text evidence="1">The sequence shown here is derived from an EMBL/GenBank/DDBJ whole genome shotgun (WGS) entry which is preliminary data.</text>
</comment>
<reference evidence="1 2" key="1">
    <citation type="submission" date="2014-09" db="EMBL/GenBank/DDBJ databases">
        <title>Butyrate-producing bacteria isolated from human gut.</title>
        <authorList>
            <person name="Zhang Q."/>
            <person name="Zhao L."/>
        </authorList>
    </citation>
    <scope>NUCLEOTIDE SEQUENCE [LARGE SCALE GENOMIC DNA]</scope>
    <source>
        <strain evidence="1 2">21</strain>
    </source>
</reference>
<keyword evidence="2" id="KW-1185">Reference proteome</keyword>
<name>A0A2V1JLU0_EUBRA</name>
<organism evidence="1 2">
    <name type="scientific">Eubacterium ramulus</name>
    <dbReference type="NCBI Taxonomy" id="39490"/>
    <lineage>
        <taxon>Bacteria</taxon>
        <taxon>Bacillati</taxon>
        <taxon>Bacillota</taxon>
        <taxon>Clostridia</taxon>
        <taxon>Eubacteriales</taxon>
        <taxon>Eubacteriaceae</taxon>
        <taxon>Eubacterium</taxon>
    </lineage>
</organism>
<dbReference type="Proteomes" id="UP000245288">
    <property type="component" value="Unassembled WGS sequence"/>
</dbReference>
<accession>A0A2V1JLU0</accession>
<evidence type="ECO:0000313" key="2">
    <source>
        <dbReference type="Proteomes" id="UP000245288"/>
    </source>
</evidence>
<dbReference type="EMBL" id="JRFU01000174">
    <property type="protein sequence ID" value="PWE85592.1"/>
    <property type="molecule type" value="Genomic_DNA"/>
</dbReference>
<gene>
    <name evidence="1" type="ORF">LG34_14840</name>
</gene>